<dbReference type="GO" id="GO:0016757">
    <property type="term" value="F:glycosyltransferase activity"/>
    <property type="evidence" value="ECO:0007669"/>
    <property type="project" value="UniProtKB-KW"/>
</dbReference>
<dbReference type="GO" id="GO:0140096">
    <property type="term" value="F:catalytic activity, acting on a protein"/>
    <property type="evidence" value="ECO:0007669"/>
    <property type="project" value="UniProtKB-ARBA"/>
</dbReference>
<dbReference type="AlphaFoldDB" id="A0A4R3KXE3"/>
<evidence type="ECO:0000259" key="2">
    <source>
        <dbReference type="Pfam" id="PF13393"/>
    </source>
</evidence>
<protein>
    <submittedName>
        <fullName evidence="3">ATP phosphoribosyltransferase regulatory subunit</fullName>
    </submittedName>
</protein>
<feature type="binding site" evidence="1">
    <location>
        <begin position="74"/>
        <end position="76"/>
    </location>
    <ligand>
        <name>L-histidine</name>
        <dbReference type="ChEBI" id="CHEBI:57595"/>
    </ligand>
</feature>
<evidence type="ECO:0000313" key="3">
    <source>
        <dbReference type="EMBL" id="TCS88652.1"/>
    </source>
</evidence>
<comment type="caution">
    <text evidence="3">The sequence shown here is derived from an EMBL/GenBank/DDBJ whole genome shotgun (WGS) entry which is preliminary data.</text>
</comment>
<name>A0A4R3KXE3_9FIRM</name>
<keyword evidence="3" id="KW-0328">Glycosyltransferase</keyword>
<evidence type="ECO:0000313" key="4">
    <source>
        <dbReference type="Proteomes" id="UP000294567"/>
    </source>
</evidence>
<dbReference type="PANTHER" id="PTHR11476">
    <property type="entry name" value="HISTIDYL-TRNA SYNTHETASE"/>
    <property type="match status" value="1"/>
</dbReference>
<keyword evidence="4" id="KW-1185">Reference proteome</keyword>
<dbReference type="Proteomes" id="UP000294567">
    <property type="component" value="Unassembled WGS sequence"/>
</dbReference>
<proteinExistence type="predicted"/>
<gene>
    <name evidence="3" type="ORF">EDD65_1072</name>
</gene>
<dbReference type="RefSeq" id="WP_132027630.1">
    <property type="nucleotide sequence ID" value="NZ_CP068564.1"/>
</dbReference>
<feature type="binding site" evidence="1">
    <location>
        <position position="119"/>
    </location>
    <ligand>
        <name>L-histidine</name>
        <dbReference type="ChEBI" id="CHEBI:57595"/>
    </ligand>
</feature>
<dbReference type="OrthoDB" id="9800814at2"/>
<dbReference type="EMBL" id="SMAE01000007">
    <property type="protein sequence ID" value="TCS88652.1"/>
    <property type="molecule type" value="Genomic_DNA"/>
</dbReference>
<evidence type="ECO:0000256" key="1">
    <source>
        <dbReference type="PIRSR" id="PIRSR001549-1"/>
    </source>
</evidence>
<dbReference type="Pfam" id="PF13393">
    <property type="entry name" value="tRNA-synt_His"/>
    <property type="match status" value="1"/>
</dbReference>
<dbReference type="SUPFAM" id="SSF55681">
    <property type="entry name" value="Class II aaRS and biotin synthetases"/>
    <property type="match status" value="1"/>
</dbReference>
<dbReference type="PANTHER" id="PTHR11476:SF7">
    <property type="entry name" value="HISTIDINE--TRNA LIGASE"/>
    <property type="match status" value="1"/>
</dbReference>
<feature type="binding site" evidence="1">
    <location>
        <position position="115"/>
    </location>
    <ligand>
        <name>L-histidine</name>
        <dbReference type="ChEBI" id="CHEBI:57595"/>
    </ligand>
</feature>
<dbReference type="GO" id="GO:0005737">
    <property type="term" value="C:cytoplasm"/>
    <property type="evidence" value="ECO:0007669"/>
    <property type="project" value="InterPro"/>
</dbReference>
<feature type="binding site" evidence="1">
    <location>
        <begin position="264"/>
        <end position="265"/>
    </location>
    <ligand>
        <name>L-histidine</name>
        <dbReference type="ChEBI" id="CHEBI:57595"/>
    </ligand>
</feature>
<dbReference type="InterPro" id="IPR004516">
    <property type="entry name" value="HisRS/HisZ"/>
</dbReference>
<reference evidence="3 4" key="1">
    <citation type="submission" date="2019-03" db="EMBL/GenBank/DDBJ databases">
        <title>Genomic Encyclopedia of Type Strains, Phase IV (KMG-IV): sequencing the most valuable type-strain genomes for metagenomic binning, comparative biology and taxonomic classification.</title>
        <authorList>
            <person name="Goeker M."/>
        </authorList>
    </citation>
    <scope>NUCLEOTIDE SEQUENCE [LARGE SCALE GENOMIC DNA]</scope>
    <source>
        <strain evidence="3 4">DSM 26752</strain>
    </source>
</reference>
<accession>A0A4R3KXE3</accession>
<dbReference type="InterPro" id="IPR041715">
    <property type="entry name" value="HisRS-like_core"/>
</dbReference>
<dbReference type="PIRSF" id="PIRSF001549">
    <property type="entry name" value="His-tRNA_synth"/>
    <property type="match status" value="1"/>
</dbReference>
<dbReference type="Gene3D" id="3.30.930.10">
    <property type="entry name" value="Bira Bifunctional Protein, Domain 2"/>
    <property type="match status" value="1"/>
</dbReference>
<feature type="domain" description="Class II Histidinyl-tRNA synthetase (HisRS)-like catalytic core" evidence="2">
    <location>
        <begin position="16"/>
        <end position="310"/>
    </location>
</feature>
<sequence length="318" mass="37559">MEYLKIEDEIKYHSQKYRIQREIEDMFIEEGYFYIEPSLYENLDELESFYKKIGKESLVKIINGNSDVVALRPDNTTNIIKNIIPKWKQGMQLKLFYNSSIFKNVNNSNIEEIKQLGIEYLGGFDFESDIEVIVLALNILNKFNDKFIMEISNSKYIYGLLEDINIDKIQEKQLKNIIYRKNKFEMFDYIKKLNLPSKIIDCLANIFEFQGNISQVIKRAEKFYTNKIMEKALEELIILGDFIKKEGYSKYVCFDLSMITELDYYDGVIFKGYYPNSFKEIIKGGRYDSFTEYFGEKVSAIGFSVELDEIANIINTRR</sequence>
<keyword evidence="3" id="KW-0808">Transferase</keyword>
<organism evidence="3 4">
    <name type="scientific">Keratinibaculum paraultunense</name>
    <dbReference type="NCBI Taxonomy" id="1278232"/>
    <lineage>
        <taxon>Bacteria</taxon>
        <taxon>Bacillati</taxon>
        <taxon>Bacillota</taxon>
        <taxon>Tissierellia</taxon>
        <taxon>Tissierellales</taxon>
        <taxon>Tepidimicrobiaceae</taxon>
        <taxon>Keratinibaculum</taxon>
    </lineage>
</organism>
<dbReference type="InterPro" id="IPR045864">
    <property type="entry name" value="aa-tRNA-synth_II/BPL/LPL"/>
</dbReference>